<dbReference type="Proteomes" id="UP000807469">
    <property type="component" value="Unassembled WGS sequence"/>
</dbReference>
<dbReference type="AlphaFoldDB" id="A0A9P5Z5L6"/>
<sequence length="244" mass="28611">MTAHLNTYAGDPKIQHPEDDNAHNFVFVGTDGRMYTTHTNDILRGRVYSIRRVHQSLTDTKLFTSTVAAELLNCTDFHAMFPQNRTEFAMMPACRPTYKVKYCTVHEMPPRWKKIVWDTEFSVSGWLFFDKFEEWTEKEKYKTNICFPFSHYASALACVIINPIYISMQTLSKAIVIIGAYCRRATQTLHVQIPFPKRKLIKDLWWTTPLSLAAGDSGFQTYRYHCERWRRRRRKRGSPPEPLS</sequence>
<organism evidence="1 2">
    <name type="scientific">Pholiota conissans</name>
    <dbReference type="NCBI Taxonomy" id="109636"/>
    <lineage>
        <taxon>Eukaryota</taxon>
        <taxon>Fungi</taxon>
        <taxon>Dikarya</taxon>
        <taxon>Basidiomycota</taxon>
        <taxon>Agaricomycotina</taxon>
        <taxon>Agaricomycetes</taxon>
        <taxon>Agaricomycetidae</taxon>
        <taxon>Agaricales</taxon>
        <taxon>Agaricineae</taxon>
        <taxon>Strophariaceae</taxon>
        <taxon>Pholiota</taxon>
    </lineage>
</organism>
<comment type="caution">
    <text evidence="1">The sequence shown here is derived from an EMBL/GenBank/DDBJ whole genome shotgun (WGS) entry which is preliminary data.</text>
</comment>
<keyword evidence="2" id="KW-1185">Reference proteome</keyword>
<proteinExistence type="predicted"/>
<evidence type="ECO:0000313" key="1">
    <source>
        <dbReference type="EMBL" id="KAF9481078.1"/>
    </source>
</evidence>
<dbReference type="EMBL" id="MU155184">
    <property type="protein sequence ID" value="KAF9481078.1"/>
    <property type="molecule type" value="Genomic_DNA"/>
</dbReference>
<protein>
    <submittedName>
        <fullName evidence="1">Uncharacterized protein</fullName>
    </submittedName>
</protein>
<name>A0A9P5Z5L6_9AGAR</name>
<gene>
    <name evidence="1" type="ORF">BDN70DRAFT_893649</name>
</gene>
<accession>A0A9P5Z5L6</accession>
<reference evidence="1" key="1">
    <citation type="submission" date="2020-11" db="EMBL/GenBank/DDBJ databases">
        <authorList>
            <consortium name="DOE Joint Genome Institute"/>
            <person name="Ahrendt S."/>
            <person name="Riley R."/>
            <person name="Andreopoulos W."/>
            <person name="Labutti K."/>
            <person name="Pangilinan J."/>
            <person name="Ruiz-Duenas F.J."/>
            <person name="Barrasa J.M."/>
            <person name="Sanchez-Garcia M."/>
            <person name="Camarero S."/>
            <person name="Miyauchi S."/>
            <person name="Serrano A."/>
            <person name="Linde D."/>
            <person name="Babiker R."/>
            <person name="Drula E."/>
            <person name="Ayuso-Fernandez I."/>
            <person name="Pacheco R."/>
            <person name="Padilla G."/>
            <person name="Ferreira P."/>
            <person name="Barriuso J."/>
            <person name="Kellner H."/>
            <person name="Castanera R."/>
            <person name="Alfaro M."/>
            <person name="Ramirez L."/>
            <person name="Pisabarro A.G."/>
            <person name="Kuo A."/>
            <person name="Tritt A."/>
            <person name="Lipzen A."/>
            <person name="He G."/>
            <person name="Yan M."/>
            <person name="Ng V."/>
            <person name="Cullen D."/>
            <person name="Martin F."/>
            <person name="Rosso M.-N."/>
            <person name="Henrissat B."/>
            <person name="Hibbett D."/>
            <person name="Martinez A.T."/>
            <person name="Grigoriev I.V."/>
        </authorList>
    </citation>
    <scope>NUCLEOTIDE SEQUENCE</scope>
    <source>
        <strain evidence="1">CIRM-BRFM 674</strain>
    </source>
</reference>
<evidence type="ECO:0000313" key="2">
    <source>
        <dbReference type="Proteomes" id="UP000807469"/>
    </source>
</evidence>